<dbReference type="PRINTS" id="PR00051">
    <property type="entry name" value="DNAA"/>
</dbReference>
<dbReference type="SUPFAM" id="SSF52540">
    <property type="entry name" value="P-loop containing nucleoside triphosphate hydrolases"/>
    <property type="match status" value="1"/>
</dbReference>
<feature type="binding site" evidence="8">
    <location>
        <position position="203"/>
    </location>
    <ligand>
        <name>ATP</name>
        <dbReference type="ChEBI" id="CHEBI:30616"/>
    </ligand>
</feature>
<evidence type="ECO:0000259" key="13">
    <source>
        <dbReference type="SMART" id="SM00382"/>
    </source>
</evidence>
<accession>A0A7W6RFY1</accession>
<feature type="domain" description="AAA+ ATPase" evidence="13">
    <location>
        <begin position="189"/>
        <end position="317"/>
    </location>
</feature>
<dbReference type="GO" id="GO:0006270">
    <property type="term" value="P:DNA replication initiation"/>
    <property type="evidence" value="ECO:0007669"/>
    <property type="project" value="UniProtKB-UniRule"/>
</dbReference>
<keyword evidence="6 8" id="KW-0446">Lipid-binding</keyword>
<dbReference type="EMBL" id="JACIGK010000024">
    <property type="protein sequence ID" value="MBB4267286.1"/>
    <property type="molecule type" value="Genomic_DNA"/>
</dbReference>
<evidence type="ECO:0000256" key="2">
    <source>
        <dbReference type="ARBA" id="ARBA00022490"/>
    </source>
</evidence>
<dbReference type="PANTHER" id="PTHR30050:SF2">
    <property type="entry name" value="CHROMOSOMAL REPLICATION INITIATOR PROTEIN DNAA"/>
    <property type="match status" value="1"/>
</dbReference>
<keyword evidence="5 8" id="KW-0067">ATP-binding</keyword>
<dbReference type="InterPro" id="IPR038454">
    <property type="entry name" value="DnaA_N_sf"/>
</dbReference>
<reference evidence="15 16" key="1">
    <citation type="submission" date="2020-08" db="EMBL/GenBank/DDBJ databases">
        <title>Genome sequencing of Purple Non-Sulfur Bacteria from various extreme environments.</title>
        <authorList>
            <person name="Mayer M."/>
        </authorList>
    </citation>
    <scope>NUCLEOTIDE SEQUENCE [LARGE SCALE GENOMIC DNA]</scope>
    <source>
        <strain evidence="15 16">JA131</strain>
    </source>
</reference>
<keyword evidence="2 8" id="KW-0963">Cytoplasm</keyword>
<dbReference type="GO" id="GO:0008289">
    <property type="term" value="F:lipid binding"/>
    <property type="evidence" value="ECO:0007669"/>
    <property type="project" value="UniProtKB-KW"/>
</dbReference>
<feature type="binding site" evidence="8">
    <location>
        <position position="204"/>
    </location>
    <ligand>
        <name>ATP</name>
        <dbReference type="ChEBI" id="CHEBI:30616"/>
    </ligand>
</feature>
<feature type="binding site" evidence="8">
    <location>
        <position position="200"/>
    </location>
    <ligand>
        <name>ATP</name>
        <dbReference type="ChEBI" id="CHEBI:30616"/>
    </ligand>
</feature>
<dbReference type="InterPro" id="IPR013159">
    <property type="entry name" value="DnaA_C"/>
</dbReference>
<evidence type="ECO:0000313" key="16">
    <source>
        <dbReference type="Proteomes" id="UP000554286"/>
    </source>
</evidence>
<comment type="caution">
    <text evidence="15">The sequence shown here is derived from an EMBL/GenBank/DDBJ whole genome shotgun (WGS) entry which is preliminary data.</text>
</comment>
<dbReference type="InterPro" id="IPR027417">
    <property type="entry name" value="P-loop_NTPase"/>
</dbReference>
<dbReference type="GO" id="GO:0006275">
    <property type="term" value="P:regulation of DNA replication"/>
    <property type="evidence" value="ECO:0007669"/>
    <property type="project" value="UniProtKB-UniRule"/>
</dbReference>
<dbReference type="InterPro" id="IPR010921">
    <property type="entry name" value="Trp_repressor/repl_initiator"/>
</dbReference>
<protein>
    <recommendedName>
        <fullName evidence="8 9">Chromosomal replication initiator protein DnaA</fullName>
    </recommendedName>
</protein>
<dbReference type="Pfam" id="PF08299">
    <property type="entry name" value="Bac_DnaA_C"/>
    <property type="match status" value="1"/>
</dbReference>
<comment type="function">
    <text evidence="8 10">Plays an essential role in the initiation and regulation of chromosomal replication. ATP-DnaA binds to the origin of replication (oriC) to initiate formation of the DNA replication initiation complex once per cell cycle. Binds the DnaA box (a 9 base pair repeat at the origin) and separates the double-stranded (ds)DNA. Forms a right-handed helical filament on oriC DNA; dsDNA binds to the exterior of the filament while single-stranded (ss)DNA is stabiized in the filament's interior. The ATP-DnaA-oriC complex binds and stabilizes one strand of the AT-rich DNA unwinding element (DUE), permitting loading of DNA polymerase. After initiation quickly degrades to an ADP-DnaA complex that is not apt for DNA replication. Binds acidic phospholipids.</text>
</comment>
<dbReference type="SUPFAM" id="SSF48295">
    <property type="entry name" value="TrpR-like"/>
    <property type="match status" value="1"/>
</dbReference>
<dbReference type="InterPro" id="IPR018312">
    <property type="entry name" value="Chromosome_initiator_DnaA_CS"/>
</dbReference>
<dbReference type="InterPro" id="IPR024633">
    <property type="entry name" value="DnaA_N_dom"/>
</dbReference>
<dbReference type="Pfam" id="PF00308">
    <property type="entry name" value="Bac_DnaA"/>
    <property type="match status" value="1"/>
</dbReference>
<dbReference type="CDD" id="cd06571">
    <property type="entry name" value="Bac_DnaA_C"/>
    <property type="match status" value="1"/>
</dbReference>
<evidence type="ECO:0000259" key="14">
    <source>
        <dbReference type="SMART" id="SM00760"/>
    </source>
</evidence>
<evidence type="ECO:0000256" key="4">
    <source>
        <dbReference type="ARBA" id="ARBA00022741"/>
    </source>
</evidence>
<comment type="subunit">
    <text evidence="8">Oligomerizes as a right-handed, spiral filament on DNA at oriC.</text>
</comment>
<dbReference type="Pfam" id="PF11638">
    <property type="entry name" value="DnaA_N"/>
    <property type="match status" value="1"/>
</dbReference>
<evidence type="ECO:0000256" key="5">
    <source>
        <dbReference type="ARBA" id="ARBA00022840"/>
    </source>
</evidence>
<evidence type="ECO:0000256" key="3">
    <source>
        <dbReference type="ARBA" id="ARBA00022705"/>
    </source>
</evidence>
<dbReference type="Gene3D" id="1.10.1750.10">
    <property type="match status" value="1"/>
</dbReference>
<evidence type="ECO:0000256" key="1">
    <source>
        <dbReference type="ARBA" id="ARBA00006583"/>
    </source>
</evidence>
<sequence length="492" mass="54935">MDTRVDMDAGELWARVQRQLKTEFGTSTYNSWVRPMTLARENTRAVALGLPTAFMRDWVVTHYADRIRDLWAGADPMSRRLQFVVVADSAASGACPEAPGITGRDGDAAVDPPDGAAPDDANRDDTAHGRGGSRARPPATPASPWERAHPTLASAPLDPRYTFERFVIGKPNLFAHAAAKRVAESDHVPFNPLFLYGGVGLGKTHLMHAIAHHIRDGRPERRVAYLSAEKFMYSFIRALRQQDTISFKEQFRSVDVLMIDDVQFISGKESTQEEFFHTFNALVDQGRQIVLSADKSPNDLEEIGNRLRSRLAMGLVADIHPTTYELRLGILASKAEQLGVDVSPKVLEFIAHKIISNGREVEGALTRLVAHAQLVGRAITLDAAREVLHDLLRAHDRRVTIEEIQKKVAEHYNIRVSDMSSARRSRSVARPRQVAMYLSKQLTQRSLPEIGRKFGGRDHTTVMHAARKVEELCRTDSGFAEDVDLLRRMLES</sequence>
<dbReference type="Gene3D" id="3.30.300.180">
    <property type="match status" value="1"/>
</dbReference>
<feature type="region of interest" description="Domain III, AAA+ region" evidence="8">
    <location>
        <begin position="156"/>
        <end position="372"/>
    </location>
</feature>
<keyword evidence="16" id="KW-1185">Reference proteome</keyword>
<keyword evidence="7 8" id="KW-0238">DNA-binding</keyword>
<dbReference type="InterPro" id="IPR020591">
    <property type="entry name" value="Chromosome_initiator_DnaA-like"/>
</dbReference>
<evidence type="ECO:0000256" key="11">
    <source>
        <dbReference type="RuleBase" id="RU004227"/>
    </source>
</evidence>
<dbReference type="GO" id="GO:0005524">
    <property type="term" value="F:ATP binding"/>
    <property type="evidence" value="ECO:0007669"/>
    <property type="project" value="UniProtKB-UniRule"/>
</dbReference>
<dbReference type="FunFam" id="3.40.50.300:FF:000668">
    <property type="entry name" value="Chromosomal replication initiator protein DnaA"/>
    <property type="match status" value="1"/>
</dbReference>
<dbReference type="GO" id="GO:0005737">
    <property type="term" value="C:cytoplasm"/>
    <property type="evidence" value="ECO:0007669"/>
    <property type="project" value="UniProtKB-SubCell"/>
</dbReference>
<feature type="region of interest" description="Domain I, interacts with DnaA modulators" evidence="8">
    <location>
        <begin position="1"/>
        <end position="91"/>
    </location>
</feature>
<dbReference type="PANTHER" id="PTHR30050">
    <property type="entry name" value="CHROMOSOMAL REPLICATION INITIATOR PROTEIN DNAA"/>
    <property type="match status" value="1"/>
</dbReference>
<comment type="caution">
    <text evidence="8">Lacks conserved residue(s) required for the propagation of feature annotation.</text>
</comment>
<evidence type="ECO:0000256" key="12">
    <source>
        <dbReference type="SAM" id="MobiDB-lite"/>
    </source>
</evidence>
<evidence type="ECO:0000313" key="15">
    <source>
        <dbReference type="EMBL" id="MBB4267286.1"/>
    </source>
</evidence>
<comment type="domain">
    <text evidence="8">Domain I is involved in oligomerization and binding regulators, domain II is flexibile and of varying length in different bacteria, domain III forms the AAA+ region, while domain IV binds dsDNA.</text>
</comment>
<feature type="binding site" evidence="8">
    <location>
        <position position="202"/>
    </location>
    <ligand>
        <name>ATP</name>
        <dbReference type="ChEBI" id="CHEBI:30616"/>
    </ligand>
</feature>
<feature type="region of interest" description="Domain IV, binds dsDNA" evidence="8">
    <location>
        <begin position="373"/>
        <end position="492"/>
    </location>
</feature>
<dbReference type="GO" id="GO:0005886">
    <property type="term" value="C:plasma membrane"/>
    <property type="evidence" value="ECO:0007669"/>
    <property type="project" value="TreeGrafter"/>
</dbReference>
<name>A0A7W6RFY1_9PROT</name>
<proteinExistence type="inferred from homology"/>
<dbReference type="InterPro" id="IPR001957">
    <property type="entry name" value="Chromosome_initiator_DnaA"/>
</dbReference>
<dbReference type="InterPro" id="IPR013317">
    <property type="entry name" value="DnaA_dom"/>
</dbReference>
<organism evidence="15 16">
    <name type="scientific">Roseospira visakhapatnamensis</name>
    <dbReference type="NCBI Taxonomy" id="390880"/>
    <lineage>
        <taxon>Bacteria</taxon>
        <taxon>Pseudomonadati</taxon>
        <taxon>Pseudomonadota</taxon>
        <taxon>Alphaproteobacteria</taxon>
        <taxon>Rhodospirillales</taxon>
        <taxon>Rhodospirillaceae</taxon>
        <taxon>Roseospira</taxon>
    </lineage>
</organism>
<dbReference type="Gene3D" id="1.10.8.60">
    <property type="match status" value="1"/>
</dbReference>
<dbReference type="GO" id="GO:0003688">
    <property type="term" value="F:DNA replication origin binding"/>
    <property type="evidence" value="ECO:0007669"/>
    <property type="project" value="UniProtKB-UniRule"/>
</dbReference>
<dbReference type="Proteomes" id="UP000554286">
    <property type="component" value="Unassembled WGS sequence"/>
</dbReference>
<dbReference type="SMART" id="SM00760">
    <property type="entry name" value="Bac_DnaA_C"/>
    <property type="match status" value="1"/>
</dbReference>
<evidence type="ECO:0000256" key="9">
    <source>
        <dbReference type="NCBIfam" id="TIGR00362"/>
    </source>
</evidence>
<feature type="domain" description="Chromosomal replication initiator DnaA C-terminal" evidence="14">
    <location>
        <begin position="400"/>
        <end position="469"/>
    </location>
</feature>
<gene>
    <name evidence="8" type="primary">dnaA</name>
    <name evidence="15" type="ORF">GGD89_002927</name>
</gene>
<dbReference type="CDD" id="cd00009">
    <property type="entry name" value="AAA"/>
    <property type="match status" value="1"/>
</dbReference>
<dbReference type="SMART" id="SM00382">
    <property type="entry name" value="AAA"/>
    <property type="match status" value="1"/>
</dbReference>
<keyword evidence="4 8" id="KW-0547">Nucleotide-binding</keyword>
<dbReference type="HAMAP" id="MF_00377">
    <property type="entry name" value="DnaA_bact"/>
    <property type="match status" value="1"/>
</dbReference>
<comment type="subcellular location">
    <subcellularLocation>
        <location evidence="8">Cytoplasm</location>
    </subcellularLocation>
</comment>
<evidence type="ECO:0000256" key="8">
    <source>
        <dbReference type="HAMAP-Rule" id="MF_00377"/>
    </source>
</evidence>
<dbReference type="AlphaFoldDB" id="A0A7W6RFY1"/>
<evidence type="ECO:0000256" key="7">
    <source>
        <dbReference type="ARBA" id="ARBA00023125"/>
    </source>
</evidence>
<dbReference type="RefSeq" id="WP_184046535.1">
    <property type="nucleotide sequence ID" value="NZ_JACIGK010000024.1"/>
</dbReference>
<dbReference type="NCBIfam" id="TIGR00362">
    <property type="entry name" value="DnaA"/>
    <property type="match status" value="1"/>
</dbReference>
<feature type="compositionally biased region" description="Low complexity" evidence="12">
    <location>
        <begin position="109"/>
        <end position="119"/>
    </location>
</feature>
<dbReference type="PROSITE" id="PS01008">
    <property type="entry name" value="DNAA"/>
    <property type="match status" value="1"/>
</dbReference>
<dbReference type="InterPro" id="IPR003593">
    <property type="entry name" value="AAA+_ATPase"/>
</dbReference>
<keyword evidence="3 8" id="KW-0235">DNA replication</keyword>
<comment type="similarity">
    <text evidence="1 8 11">Belongs to the DnaA family.</text>
</comment>
<evidence type="ECO:0000256" key="10">
    <source>
        <dbReference type="RuleBase" id="RU000577"/>
    </source>
</evidence>
<feature type="region of interest" description="Disordered" evidence="12">
    <location>
        <begin position="93"/>
        <end position="151"/>
    </location>
</feature>
<evidence type="ECO:0000256" key="6">
    <source>
        <dbReference type="ARBA" id="ARBA00023121"/>
    </source>
</evidence>
<dbReference type="Gene3D" id="3.40.50.300">
    <property type="entry name" value="P-loop containing nucleotide triphosphate hydrolases"/>
    <property type="match status" value="1"/>
</dbReference>